<dbReference type="Gramene" id="AET5Gv20403300.3">
    <property type="protein sequence ID" value="AET5Gv20403300.3"/>
    <property type="gene ID" value="AET5Gv20403300"/>
</dbReference>
<protein>
    <submittedName>
        <fullName evidence="2">Uncharacterized protein</fullName>
    </submittedName>
</protein>
<dbReference type="AlphaFoldDB" id="A0A453KFZ8"/>
<keyword evidence="3" id="KW-1185">Reference proteome</keyword>
<sequence length="310" mass="32128">PWRRAEQEEAGAAGTWTGSRARGAPRRTTRCSGWWGATARATGPSSASPSRGGPASPAASAGATSSRRRWSTAPSPPTRTTPSSAPTPGSATSGPPSPASSPAAPTTPSRTTGTPRSSDDAMANDDDDRRPLKRTSSDGYPGLCFSPGSPSGSDLSDSSHQSLPSVMPSAASQQPHTCTARWRGPAGWSCSRRPPPATSLSLSLSLPGLDAPEPAPVAQAQPMSMPPPPAHVPVQPAAAPQMPPPMPFQLQPPPVPQARAAAPFNGEFLSMMQEMIRIEVRNYMSGFDPRSSPADGVHAAKRMMSMAKIE</sequence>
<reference evidence="2" key="3">
    <citation type="journal article" date="2017" name="Nature">
        <title>Genome sequence of the progenitor of the wheat D genome Aegilops tauschii.</title>
        <authorList>
            <person name="Luo M.C."/>
            <person name="Gu Y.Q."/>
            <person name="Puiu D."/>
            <person name="Wang H."/>
            <person name="Twardziok S.O."/>
            <person name="Deal K.R."/>
            <person name="Huo N."/>
            <person name="Zhu T."/>
            <person name="Wang L."/>
            <person name="Wang Y."/>
            <person name="McGuire P.E."/>
            <person name="Liu S."/>
            <person name="Long H."/>
            <person name="Ramasamy R.K."/>
            <person name="Rodriguez J.C."/>
            <person name="Van S.L."/>
            <person name="Yuan L."/>
            <person name="Wang Z."/>
            <person name="Xia Z."/>
            <person name="Xiao L."/>
            <person name="Anderson O.D."/>
            <person name="Ouyang S."/>
            <person name="Liang Y."/>
            <person name="Zimin A.V."/>
            <person name="Pertea G."/>
            <person name="Qi P."/>
            <person name="Bennetzen J.L."/>
            <person name="Dai X."/>
            <person name="Dawson M.W."/>
            <person name="Muller H.G."/>
            <person name="Kugler K."/>
            <person name="Rivarola-Duarte L."/>
            <person name="Spannagl M."/>
            <person name="Mayer K.F.X."/>
            <person name="Lu F.H."/>
            <person name="Bevan M.W."/>
            <person name="Leroy P."/>
            <person name="Li P."/>
            <person name="You F.M."/>
            <person name="Sun Q."/>
            <person name="Liu Z."/>
            <person name="Lyons E."/>
            <person name="Wicker T."/>
            <person name="Salzberg S.L."/>
            <person name="Devos K.M."/>
            <person name="Dvorak J."/>
        </authorList>
    </citation>
    <scope>NUCLEOTIDE SEQUENCE [LARGE SCALE GENOMIC DNA]</scope>
    <source>
        <strain evidence="2">cv. AL8/78</strain>
    </source>
</reference>
<organism evidence="2 3">
    <name type="scientific">Aegilops tauschii subsp. strangulata</name>
    <name type="common">Goatgrass</name>
    <dbReference type="NCBI Taxonomy" id="200361"/>
    <lineage>
        <taxon>Eukaryota</taxon>
        <taxon>Viridiplantae</taxon>
        <taxon>Streptophyta</taxon>
        <taxon>Embryophyta</taxon>
        <taxon>Tracheophyta</taxon>
        <taxon>Spermatophyta</taxon>
        <taxon>Magnoliopsida</taxon>
        <taxon>Liliopsida</taxon>
        <taxon>Poales</taxon>
        <taxon>Poaceae</taxon>
        <taxon>BOP clade</taxon>
        <taxon>Pooideae</taxon>
        <taxon>Triticodae</taxon>
        <taxon>Triticeae</taxon>
        <taxon>Triticinae</taxon>
        <taxon>Aegilops</taxon>
    </lineage>
</organism>
<accession>A0A453KFZ8</accession>
<feature type="region of interest" description="Disordered" evidence="1">
    <location>
        <begin position="1"/>
        <end position="244"/>
    </location>
</feature>
<reference evidence="2" key="5">
    <citation type="journal article" date="2021" name="G3 (Bethesda)">
        <title>Aegilops tauschii genome assembly Aet v5.0 features greater sequence contiguity and improved annotation.</title>
        <authorList>
            <person name="Wang L."/>
            <person name="Zhu T."/>
            <person name="Rodriguez J.C."/>
            <person name="Deal K.R."/>
            <person name="Dubcovsky J."/>
            <person name="McGuire P.E."/>
            <person name="Lux T."/>
            <person name="Spannagl M."/>
            <person name="Mayer K.F.X."/>
            <person name="Baldrich P."/>
            <person name="Meyers B.C."/>
            <person name="Huo N."/>
            <person name="Gu Y.Q."/>
            <person name="Zhou H."/>
            <person name="Devos K.M."/>
            <person name="Bennetzen J.L."/>
            <person name="Unver T."/>
            <person name="Budak H."/>
            <person name="Gulick P.J."/>
            <person name="Galiba G."/>
            <person name="Kalapos B."/>
            <person name="Nelson D.R."/>
            <person name="Li P."/>
            <person name="You F.M."/>
            <person name="Luo M.C."/>
            <person name="Dvorak J."/>
        </authorList>
    </citation>
    <scope>NUCLEOTIDE SEQUENCE [LARGE SCALE GENOMIC DNA]</scope>
    <source>
        <strain evidence="2">cv. AL8/78</strain>
    </source>
</reference>
<reference evidence="2" key="4">
    <citation type="submission" date="2019-03" db="UniProtKB">
        <authorList>
            <consortium name="EnsemblPlants"/>
        </authorList>
    </citation>
    <scope>IDENTIFICATION</scope>
</reference>
<dbReference type="EnsemblPlants" id="AET5Gv20403300.3">
    <property type="protein sequence ID" value="AET5Gv20403300.3"/>
    <property type="gene ID" value="AET5Gv20403300"/>
</dbReference>
<name>A0A453KFZ8_AEGTS</name>
<reference evidence="3" key="2">
    <citation type="journal article" date="2017" name="Nat. Plants">
        <title>The Aegilops tauschii genome reveals multiple impacts of transposons.</title>
        <authorList>
            <person name="Zhao G."/>
            <person name="Zou C."/>
            <person name="Li K."/>
            <person name="Wang K."/>
            <person name="Li T."/>
            <person name="Gao L."/>
            <person name="Zhang X."/>
            <person name="Wang H."/>
            <person name="Yang Z."/>
            <person name="Liu X."/>
            <person name="Jiang W."/>
            <person name="Mao L."/>
            <person name="Kong X."/>
            <person name="Jiao Y."/>
            <person name="Jia J."/>
        </authorList>
    </citation>
    <scope>NUCLEOTIDE SEQUENCE [LARGE SCALE GENOMIC DNA]</scope>
    <source>
        <strain evidence="3">cv. AL8/78</strain>
    </source>
</reference>
<feature type="compositionally biased region" description="Low complexity" evidence="1">
    <location>
        <begin position="146"/>
        <end position="165"/>
    </location>
</feature>
<proteinExistence type="predicted"/>
<evidence type="ECO:0000256" key="1">
    <source>
        <dbReference type="SAM" id="MobiDB-lite"/>
    </source>
</evidence>
<evidence type="ECO:0000313" key="2">
    <source>
        <dbReference type="EnsemblPlants" id="AET5Gv20403300.3"/>
    </source>
</evidence>
<reference evidence="3" key="1">
    <citation type="journal article" date="2014" name="Science">
        <title>Ancient hybridizations among the ancestral genomes of bread wheat.</title>
        <authorList>
            <consortium name="International Wheat Genome Sequencing Consortium,"/>
            <person name="Marcussen T."/>
            <person name="Sandve S.R."/>
            <person name="Heier L."/>
            <person name="Spannagl M."/>
            <person name="Pfeifer M."/>
            <person name="Jakobsen K.S."/>
            <person name="Wulff B.B."/>
            <person name="Steuernagel B."/>
            <person name="Mayer K.F."/>
            <person name="Olsen O.A."/>
        </authorList>
    </citation>
    <scope>NUCLEOTIDE SEQUENCE [LARGE SCALE GENOMIC DNA]</scope>
    <source>
        <strain evidence="3">cv. AL8/78</strain>
    </source>
</reference>
<feature type="compositionally biased region" description="Low complexity" evidence="1">
    <location>
        <begin position="36"/>
        <end position="65"/>
    </location>
</feature>
<evidence type="ECO:0000313" key="3">
    <source>
        <dbReference type="Proteomes" id="UP000015105"/>
    </source>
</evidence>
<feature type="compositionally biased region" description="Low complexity" evidence="1">
    <location>
        <begin position="198"/>
        <end position="223"/>
    </location>
</feature>
<feature type="compositionally biased region" description="Low complexity" evidence="1">
    <location>
        <begin position="80"/>
        <end position="116"/>
    </location>
</feature>
<dbReference type="Proteomes" id="UP000015105">
    <property type="component" value="Chromosome 5D"/>
</dbReference>